<accession>L7U9C3</accession>
<evidence type="ECO:0000256" key="1">
    <source>
        <dbReference type="ARBA" id="ARBA00001957"/>
    </source>
</evidence>
<gene>
    <name evidence="6" type="ordered locus">MYSTI_01732</name>
</gene>
<proteinExistence type="predicted"/>
<dbReference type="Gene3D" id="3.40.50.980">
    <property type="match status" value="2"/>
</dbReference>
<dbReference type="NCBIfam" id="NF003417">
    <property type="entry name" value="PRK04813.1"/>
    <property type="match status" value="5"/>
</dbReference>
<feature type="region of interest" description="Disordered" evidence="4">
    <location>
        <begin position="646"/>
        <end position="665"/>
    </location>
</feature>
<dbReference type="InterPro" id="IPR000873">
    <property type="entry name" value="AMP-dep_synth/lig_dom"/>
</dbReference>
<dbReference type="PROSITE" id="PS50075">
    <property type="entry name" value="CARRIER"/>
    <property type="match status" value="5"/>
</dbReference>
<dbReference type="PANTHER" id="PTHR45527:SF1">
    <property type="entry name" value="FATTY ACID SYNTHASE"/>
    <property type="match status" value="1"/>
</dbReference>
<feature type="domain" description="Carrier" evidence="5">
    <location>
        <begin position="2710"/>
        <end position="2785"/>
    </location>
</feature>
<dbReference type="FunFam" id="2.30.38.10:FF:000001">
    <property type="entry name" value="Non-ribosomal peptide synthetase PvdI"/>
    <property type="match status" value="1"/>
</dbReference>
<dbReference type="CDD" id="cd12117">
    <property type="entry name" value="A_NRPS_Srf_like"/>
    <property type="match status" value="1"/>
</dbReference>
<evidence type="ECO:0000256" key="2">
    <source>
        <dbReference type="ARBA" id="ARBA00022450"/>
    </source>
</evidence>
<sequence length="5197" mass="565926">MTTPSVPHGAGLSLPLDSKPGAPAQVHPMEPENTSATPTRLAESDRQRVLVEWNATASDYPRDATLPEVFARVVTRFGDKVAVEFGAQRLTYRELDDRASTLAARLRQVGVDTDVRVGLAVERSLDLIVAVVAIVKAGGAYVPLDVAYPRERLVAMMEDARPRVLLTSRALASRLPGEELPRVMVDEVARAHEPVPPSRAWPDSLAYVGFTSGSTGRPKGVGTTHQGVLRNQLGVSYARFGPDETQLLLTPISFDASTLEIWGALLTGGRLVVMPPGVPSLEELARVIREARVTTLWLTAALFSQVVEENLELLRPVKQLLSGGDAVSPTHVRRVVDTLNLPVTNGYGPTEATVFATTFTATQAAQAAESMPIGRPISNVRAYVLDVHGEPVAPGVVGELYLGGEGLARGYMEQPALTAERFLPDPFHGIPGARMYRTGDLVRWRDDGVLDIVGRADHQVKIRGFRIELAEVEAALRALPSVRDAAVVAQAGAHADKKLVAHVVAAPGQQLDSRALRAALRHRLPEFMVPSVVVVRDALPLTHHNKVDRRALAAQPLPLQEDGGSDAVEHAPRGHVEELLTQLVGEVLGIQDVARDAAFHDLGGHSLSATRLISRIRRTFAVDLPLTPSFAARTVVELARDITERTHAPVSSDSEPTRLPDDVPRGVSASQERMWFIHQLQPGLRAYLHPETVELRGPLDVAALEDSLQRLLQRHAALRTLVVSREGQPVPRLHPVAERVLHVEETPGTLPWARLREEAQRLFDLEQGPLYRFQLFRITPEHHVLQLVMHHLVMDGMSLDILFRELGRLLAAPAGQRQSLLPEPALTFSDFVAWQRAQQGASREAADLDYWARQLAGAPSRLALPTQRPRPSVVSDRGAVTPRERLPPALRQSLGAVCQRYQVTPFMVLHAAFAVVLHRYSGQDELCVGTPVSGRTHPAADDLVGLFINTVVLRTRVEERASFVDLLTHVRTTALEAVAHQHAPFERVVERLLPERVPGESPLFQVMFDMSRLEHPLASAFPAHAPRTLHVSPEASAFDLQLTVYKVEEEYELFFRYRTELFDEANIQRFATHYLQLLDHALQSPEVPLRHHPLHSRAERQHVLRDFNATQRPFDEAATLASLLQAAVARTPDAVALVTPETTLTFSGLHARAALLASHLAALGAGPECVVGLCLERSADSVVALLAIQLSGAACLPLDPSHPVTRRAALLRASNARLLISRPALFDGAPLDVALVQPGDEAHAPRASPRSPRPDSLAYVLYTSGSTGEPKGVELTHRNLVHCFDSFDAHYDTAPGSTWAASSSVSFDMHLEEVLYSLSRGARVVLRPVGPLHLGRDILQHGITHIVITPSSLAAAFEEPGAAEALRRLRVVVTGGEALTDALVRQLAFTNTRIVNAYGPTETSVCVAVERCDAQHPVSLGKPLDRSRLYVLDDALQPQPIGVPGELFVGGDGVGRGYRARADLTAERFIPDAFSEVPGARLYRTGDRVRWNEDGTLSFLGRTDFQLKVRGVRVELEEVEAALLRLDGIRQAAVIARQSARDTELVAFFTSEESSPDLRALRRALARLLPEAMVPSRLCPLDALPMNTSGKVDRKALAALPVEPAADTTAPVEPPRGPAEELLALLFRQVLHVEQVHRGSDFFSLGGHSLTATRLVARIRQSFGVELPLATVFSTPTLEALARVLSSPSLEQAEPLPAPAPRRADEPLLPAPAQERLWFIHQLQPSLRAYHIPEALELKGPLDVEAMESSLRLLLERHASLRGVFVPDDGRPVPHLRPLPAEVLQREDLTATEGDTSTRLQARRAPLDVAAMESSLQSRQDGHPVPHLRPLPTREDLTATAGDIAERLQARLREEARRAFSLAEGPLYRFRLFRLGAEHHVLLLVLHHILVDGVSVEILLRELAQAYASLSRHREPALPAVALTQADAAAWLRSPAVRAQEDCHLDYWKQQLAGAPTSLSLPLDKPRPATRGDEGAFTTPHTLSPAMTRALAELCREHHVTPFMALYAAFAALLHRYSAQEELCVGVPVSGRTHPAVDDVVGLFINTVVLRTRVSASTSFAGLLSHVRTTALEAFSHQAAPFERVVEALQVERTLHQTPLFQVLFDLNRMNRAWDGQVAEGLTPRPLFVDNGTSQFDLSLSVSETASGFELYLQYDTQLFNAASAGRMLFHYVRLLKHALETPTLPVGALSLLGTEEHRRVVRDFNASPWALDGDVPLASLLLDSARRTPDAIALVSPEGSFTFAQLFSQASRLAAHLTALGAGPERVVGLCLERSADCVVSLLAIHLSGSACLPLEPAHPSARRASLLRKSEACLIVSRPSLFDGTPLDIPFVQPEDATRSAAPLAPLVTARMDHLAYVLYTSGSTGEPKGVELTQRNLFHCFAALDALYATSPRATWAASSSLSFDIHFEELLYSLTRGARVVMRPVGPLHLGRDILQHGITHVSLTPSGLAAAFEEPGAPEALRRLRVLVSGGEVLPDTLVRQLALTDTRLINTYGPIETTLCVTADASEPPVSLGSPLGHCQLYVLDGLLQPVPIGVPGELFIAGPNLARAYRASPHLTAERFLPNPFASTPGERLYRTGDIARWLPDGTLAFIGRADFQLKVRGVRVELAEVEAALQRLPGVRHCAVIPRLSPPHTELVAFVAPDAPSLDLSSLRASLGRLLPAAMLPSHFVLIDALPLSSSGKVDRGALSAFPLPSSEAVSFSPPVGHTEVLLALLFSQVLGTDAVSRDADFFFLGGHSLSATRLVSRIRHAVNVDLSLSSFFSAPSVASLARLIESQRLAQLPALSSPSRQPPDAPRQPTFAQERLWFLHQWLPGLRAYLIPEAIELRGPLDVAALDAALRLLLERHDTLRMHFVSEEDRPALQLSAVPSQVLHLEEVTSPPGATPSIPWARLREESRRLRPLTQGPLYHFRLFRLGAEHHVLLLVLHHALVDGLSLDVLLRELAQACSALHEGRAPDLAPIALSQADVAAWQRLPAVRVHEEAHLDYWKEQLAGAPALLSLPLDKPRPPVLGDAGALSTVRKLSASRTQALTRLCRQQQVTPFMALHAAFAALLHRYSGQDELCVGVPVSGRTHPAVDDVVGLFINTVVLRSHFTPGLTFTDLLSQVRTTALGAFSHQAAPFERVVQALQVERGTDHMPLVQVMFDMGREMTSPLDGAFPKLTAHKLLVDNKTSPFDLTLGATEVADGIEFAITYSTDLFEPATVERLLTHYLQLLEGALQAPGTAVARLPLLTGAEVHEALHQGITPGAPPETCVHDDFVAQARRVPERIALAFEGGQWTYGALEDWTRRAAHRLVSQGVGQDQLVAAFGSRDESFVRTVLAIHRAGGAHMPVDARLPPARVAQFIAESQPPFILATSHSESRLAEVLTLVPAQLRPQVLTLDALEHASPADLGHRTSPEALAYLVFTSGSTGVPKGVMVHHRGLRNHILGMVDGLRLREGDTIAQTAALSFDISVWQMLGALTLGATTLLISDESVRDPQRLATELALHGATVVGLVPSMIHALLEDPVANAIALPRLRCMITGGESMPPAVCRAWFERHPGVPLVPSYGAAECSDASTLHWMEAAPEGSTISIGVPKRAMEVHVLDDALQPVPPGVVGEFYLGGVGVGRGYRHRPDLTAERFIPHPFSETPGARLYRTGDLGRRRVDGCLEFLTRADFQVKVRGVRIELAEVEAALSSLPSVRACAVTVREARPGEKELVAWVVTPSHESLATLREALSQKLPSAMLPSRFVPLATLPLNANGKVDRRALSLQPVPAMEELEGEPPRGAQEEHVARLFRKVLGVEQVWRDSDFFALGGHSLSATRVVSLVRKELGVQLPLSTLFTQPTVARLAQAIDKAPRLQVLPTRVPDATTGPQLASRVQERLWYALQLPDAPPYVLNLAFVLEGPLREAALEAALAATLERNQTLRTVFVQEHGALHVHVRPTSGSVLERVDLSHLSPEAALAETHAAVSRQDQQPFDVARGPLYRFELLRLDSSGTRHALLLAVSHLVCDGLGLRVFLEEVGAAYRAALDGETRLLAPAPLQYADLVPSQRGEQADRQEAASLESWKQALANAPPVLDLPVDFPRRAPALNANMRTTRVALNTSLGAALQEVARRERVSTFTTVLALVQSWLHRLSGQGHVVVASPFSGRTLPETERMVGYFANVLPLCTDVTGNPSFQTLLRRVQGVVSHATAHQEVTFKSISDAVSREGPRTAPALAQALVMLDTSGAFGMEQLSVSELDTEGVIPAYDVVVSLIQDARGALGGILAFDSALFAAESRERMARSFEQWVHVCLRTPDVPLSRLSLLSDRQRAEVLAALDGGPQEIPTGACIHTLFEAQVLRTPEAPAVAHGATTWSYAELNARANLLARQLVTQGLLPEERVGVVMQPSTQAMAVLLGILKAGGAYVPLDADWPEARKRAVLERTGIQRLWVDEDVWEDHAWLVPHVAVPTCPTSLPRDLSPGPRRVADAQVAYIVFTSGSTGEPKGVMVEHRSVVNHNLAIVKRFGLRAGDRMLQFAPLTFDAAAEDLYPPLVVGATVVLRNGLVPAHAMTPYLEETDITLISLPPTYIEEWIRQMESSGQRLPRRLRLLAPGGDVLKRETYDAWVRVGGEHAPWVNVYGPTECTITSATCDIPGAEGLGTSDTFPIGRPIPGVRIYLLDDDLAPVVPGQPGGVYIGGAALSRGYLGAPHATAERFIPDPFHEAPGARMYRTGDLARLLPDGRLRFLGRADHQVKIRGFRIELAEIETGLRRFAGVEEAVVLALTTAAGVQSLRAYVQAPASVKAESLREQLAAQLPSYMVPASFMVLEKLPINANGKVDRQALRDVQEPPPRAPREETPSSPRTQRPFRSSLEMVLHRLWKEVLEQPGVDVGDDFFTVGGDSILAMRLLARLEEEFGLPLPLAVLFQNPVLRDSADAILDYLREESVRSSVVRLASRDLPPTAAPLFLFHGGDGEVHHYRELVPLLEPRFRCHGIQAPETLTPDRPLASFEERVATYARDIRAVQPHGPYRLVGFSYGGYPALGVAAHLEAQGEQVELLALVDTLTSELIGGSMPSLTQGPVLGLAAELGVLDESVPGILEGLSPEAQWEWLAEQGRARGQLSTHMRAADLQRMWKVLGEVLTPQAAKWNITAPSGVRPLIIRSTTTLTEFHDEALGWTRYLPRAQLDLESLTGQHAELLRAPRVEELARMLLQRVT</sequence>
<dbReference type="SUPFAM" id="SSF56801">
    <property type="entry name" value="Acetyl-CoA synthetase-like"/>
    <property type="match status" value="5"/>
</dbReference>
<dbReference type="InterPro" id="IPR001242">
    <property type="entry name" value="Condensation_dom"/>
</dbReference>
<feature type="compositionally biased region" description="Basic and acidic residues" evidence="4">
    <location>
        <begin position="655"/>
        <end position="664"/>
    </location>
</feature>
<keyword evidence="2" id="KW-0596">Phosphopantetheine</keyword>
<protein>
    <submittedName>
        <fullName evidence="6">Non-ribosomal peptide synthetase</fullName>
    </submittedName>
</protein>
<dbReference type="InterPro" id="IPR001031">
    <property type="entry name" value="Thioesterase"/>
</dbReference>
<dbReference type="PROSITE" id="PS00455">
    <property type="entry name" value="AMP_BINDING"/>
    <property type="match status" value="5"/>
</dbReference>
<dbReference type="InterPro" id="IPR009081">
    <property type="entry name" value="PP-bd_ACP"/>
</dbReference>
<dbReference type="InterPro" id="IPR020806">
    <property type="entry name" value="PKS_PP-bd"/>
</dbReference>
<dbReference type="InterPro" id="IPR029058">
    <property type="entry name" value="AB_hydrolase_fold"/>
</dbReference>
<dbReference type="InterPro" id="IPR006162">
    <property type="entry name" value="Ppantetheine_attach_site"/>
</dbReference>
<evidence type="ECO:0000256" key="3">
    <source>
        <dbReference type="ARBA" id="ARBA00022553"/>
    </source>
</evidence>
<dbReference type="Pfam" id="PF00668">
    <property type="entry name" value="Condensation"/>
    <property type="match status" value="5"/>
</dbReference>
<dbReference type="CDD" id="cd19531">
    <property type="entry name" value="LCL_NRPS-like"/>
    <property type="match status" value="3"/>
</dbReference>
<feature type="domain" description="Carrier" evidence="5">
    <location>
        <begin position="3776"/>
        <end position="3851"/>
    </location>
</feature>
<evidence type="ECO:0000313" key="6">
    <source>
        <dbReference type="EMBL" id="AGC43064.1"/>
    </source>
</evidence>
<dbReference type="GO" id="GO:0009366">
    <property type="term" value="C:enterobactin synthetase complex"/>
    <property type="evidence" value="ECO:0007669"/>
    <property type="project" value="TreeGrafter"/>
</dbReference>
<dbReference type="GO" id="GO:0072330">
    <property type="term" value="P:monocarboxylic acid biosynthetic process"/>
    <property type="evidence" value="ECO:0007669"/>
    <property type="project" value="UniProtKB-ARBA"/>
</dbReference>
<dbReference type="Gene3D" id="3.30.559.30">
    <property type="entry name" value="Nonribosomal peptide synthetase, condensation domain"/>
    <property type="match status" value="4"/>
</dbReference>
<dbReference type="Gene3D" id="3.30.300.30">
    <property type="match status" value="5"/>
</dbReference>
<dbReference type="Pfam" id="PF00975">
    <property type="entry name" value="Thioesterase"/>
    <property type="match status" value="1"/>
</dbReference>
<dbReference type="FunFam" id="3.40.50.980:FF:000001">
    <property type="entry name" value="Non-ribosomal peptide synthetase"/>
    <property type="match status" value="1"/>
</dbReference>
<organism evidence="6 7">
    <name type="scientific">Myxococcus stipitatus (strain DSM 14675 / JCM 12634 / Mx s8)</name>
    <dbReference type="NCBI Taxonomy" id="1278073"/>
    <lineage>
        <taxon>Bacteria</taxon>
        <taxon>Pseudomonadati</taxon>
        <taxon>Myxococcota</taxon>
        <taxon>Myxococcia</taxon>
        <taxon>Myxococcales</taxon>
        <taxon>Cystobacterineae</taxon>
        <taxon>Myxococcaceae</taxon>
        <taxon>Myxococcus</taxon>
    </lineage>
</organism>
<dbReference type="InterPro" id="IPR010071">
    <property type="entry name" value="AA_adenyl_dom"/>
</dbReference>
<dbReference type="InterPro" id="IPR042099">
    <property type="entry name" value="ANL_N_sf"/>
</dbReference>
<dbReference type="Gene3D" id="3.40.50.1820">
    <property type="entry name" value="alpha/beta hydrolase"/>
    <property type="match status" value="1"/>
</dbReference>
<keyword evidence="7" id="KW-1185">Reference proteome</keyword>
<dbReference type="FunFam" id="3.40.50.12780:FF:000012">
    <property type="entry name" value="Non-ribosomal peptide synthetase"/>
    <property type="match status" value="1"/>
</dbReference>
<dbReference type="Proteomes" id="UP000011131">
    <property type="component" value="Chromosome"/>
</dbReference>
<feature type="domain" description="Carrier" evidence="5">
    <location>
        <begin position="571"/>
        <end position="646"/>
    </location>
</feature>
<reference evidence="6 7" key="1">
    <citation type="journal article" date="2013" name="Genome Announc.">
        <title>Complete genome sequence of Myxococcus stipitatus strain DSM 14675, a fruiting myxobacterium.</title>
        <authorList>
            <person name="Huntley S."/>
            <person name="Kneip S."/>
            <person name="Treuner-Lange A."/>
            <person name="Sogaard-Andersen L."/>
        </authorList>
    </citation>
    <scope>NUCLEOTIDE SEQUENCE [LARGE SCALE GENOMIC DNA]</scope>
    <source>
        <strain evidence="7">DSM 14675 / JCM 12634 / Mx s8</strain>
    </source>
</reference>
<dbReference type="SMART" id="SM00823">
    <property type="entry name" value="PKS_PP"/>
    <property type="match status" value="5"/>
</dbReference>
<dbReference type="PROSITE" id="PS00012">
    <property type="entry name" value="PHOSPHOPANTETHEINE"/>
    <property type="match status" value="4"/>
</dbReference>
<dbReference type="InterPro" id="IPR020845">
    <property type="entry name" value="AMP-binding_CS"/>
</dbReference>
<dbReference type="FunFam" id="1.10.1200.10:FF:000016">
    <property type="entry name" value="Non-ribosomal peptide synthase"/>
    <property type="match status" value="2"/>
</dbReference>
<feature type="compositionally biased region" description="Basic and acidic residues" evidence="4">
    <location>
        <begin position="4822"/>
        <end position="4838"/>
    </location>
</feature>
<dbReference type="GO" id="GO:0005829">
    <property type="term" value="C:cytosol"/>
    <property type="evidence" value="ECO:0007669"/>
    <property type="project" value="TreeGrafter"/>
</dbReference>
<dbReference type="Pfam" id="PF00550">
    <property type="entry name" value="PP-binding"/>
    <property type="match status" value="5"/>
</dbReference>
<dbReference type="EMBL" id="CP004025">
    <property type="protein sequence ID" value="AGC43064.1"/>
    <property type="molecule type" value="Genomic_DNA"/>
</dbReference>
<evidence type="ECO:0000256" key="4">
    <source>
        <dbReference type="SAM" id="MobiDB-lite"/>
    </source>
</evidence>
<dbReference type="Gene3D" id="3.30.559.10">
    <property type="entry name" value="Chloramphenicol acetyltransferase-like domain"/>
    <property type="match status" value="5"/>
</dbReference>
<dbReference type="GO" id="GO:0047527">
    <property type="term" value="F:2,3-dihydroxybenzoate-serine ligase activity"/>
    <property type="evidence" value="ECO:0007669"/>
    <property type="project" value="TreeGrafter"/>
</dbReference>
<evidence type="ECO:0000313" key="7">
    <source>
        <dbReference type="Proteomes" id="UP000011131"/>
    </source>
</evidence>
<dbReference type="InterPro" id="IPR045851">
    <property type="entry name" value="AMP-bd_C_sf"/>
</dbReference>
<dbReference type="Gene3D" id="1.10.1200.10">
    <property type="entry name" value="ACP-like"/>
    <property type="match status" value="5"/>
</dbReference>
<dbReference type="eggNOG" id="COG1020">
    <property type="taxonomic scope" value="Bacteria"/>
</dbReference>
<dbReference type="OrthoDB" id="5376792at2"/>
<dbReference type="GO" id="GO:0031177">
    <property type="term" value="F:phosphopantetheine binding"/>
    <property type="evidence" value="ECO:0007669"/>
    <property type="project" value="InterPro"/>
</dbReference>
<name>L7U9C3_MYXSD</name>
<dbReference type="HOGENOM" id="CLU_000022_18_2_7"/>
<dbReference type="NCBIfam" id="TIGR01733">
    <property type="entry name" value="AA-adenyl-dom"/>
    <property type="match status" value="5"/>
</dbReference>
<dbReference type="FunFam" id="3.30.300.30:FF:000010">
    <property type="entry name" value="Enterobactin synthetase component F"/>
    <property type="match status" value="1"/>
</dbReference>
<dbReference type="SUPFAM" id="SSF47336">
    <property type="entry name" value="ACP-like"/>
    <property type="match status" value="5"/>
</dbReference>
<dbReference type="KEGG" id="msd:MYSTI_01732"/>
<dbReference type="GO" id="GO:0009239">
    <property type="term" value="P:enterobactin biosynthetic process"/>
    <property type="evidence" value="ECO:0007669"/>
    <property type="project" value="TreeGrafter"/>
</dbReference>
<dbReference type="Pfam" id="PF13193">
    <property type="entry name" value="AMP-binding_C"/>
    <property type="match status" value="5"/>
</dbReference>
<dbReference type="InterPro" id="IPR036736">
    <property type="entry name" value="ACP-like_sf"/>
</dbReference>
<dbReference type="PATRIC" id="fig|1278073.3.peg.1778"/>
<dbReference type="PANTHER" id="PTHR45527">
    <property type="entry name" value="NONRIBOSOMAL PEPTIDE SYNTHETASE"/>
    <property type="match status" value="1"/>
</dbReference>
<feature type="domain" description="Carrier" evidence="5">
    <location>
        <begin position="4847"/>
        <end position="4922"/>
    </location>
</feature>
<feature type="domain" description="Carrier" evidence="5">
    <location>
        <begin position="1614"/>
        <end position="1689"/>
    </location>
</feature>
<dbReference type="STRING" id="1278073.MYSTI_01732"/>
<comment type="cofactor">
    <cofactor evidence="1">
        <name>pantetheine 4'-phosphate</name>
        <dbReference type="ChEBI" id="CHEBI:47942"/>
    </cofactor>
</comment>
<dbReference type="Pfam" id="PF00501">
    <property type="entry name" value="AMP-binding"/>
    <property type="match status" value="5"/>
</dbReference>
<keyword evidence="3" id="KW-0597">Phosphoprotein</keyword>
<dbReference type="InterPro" id="IPR023213">
    <property type="entry name" value="CAT-like_dom_sf"/>
</dbReference>
<dbReference type="Gene3D" id="2.30.38.10">
    <property type="entry name" value="Luciferase, Domain 3"/>
    <property type="match status" value="1"/>
</dbReference>
<dbReference type="InterPro" id="IPR025110">
    <property type="entry name" value="AMP-bd_C"/>
</dbReference>
<dbReference type="Gene3D" id="3.40.50.12780">
    <property type="entry name" value="N-terminal domain of ligase-like"/>
    <property type="match status" value="4"/>
</dbReference>
<feature type="region of interest" description="Disordered" evidence="4">
    <location>
        <begin position="1"/>
        <end position="43"/>
    </location>
</feature>
<dbReference type="GO" id="GO:0043041">
    <property type="term" value="P:amino acid activation for nonribosomal peptide biosynthetic process"/>
    <property type="evidence" value="ECO:0007669"/>
    <property type="project" value="TreeGrafter"/>
</dbReference>
<evidence type="ECO:0000259" key="5">
    <source>
        <dbReference type="PROSITE" id="PS50075"/>
    </source>
</evidence>
<dbReference type="SUPFAM" id="SSF53474">
    <property type="entry name" value="alpha/beta-Hydrolases"/>
    <property type="match status" value="1"/>
</dbReference>
<feature type="region of interest" description="Disordered" evidence="4">
    <location>
        <begin position="4822"/>
        <end position="4847"/>
    </location>
</feature>
<dbReference type="SUPFAM" id="SSF52777">
    <property type="entry name" value="CoA-dependent acyltransferases"/>
    <property type="match status" value="8"/>
</dbReference>
<dbReference type="CDD" id="cd05930">
    <property type="entry name" value="A_NRPS"/>
    <property type="match status" value="4"/>
</dbReference>
<dbReference type="FunFam" id="3.30.300.30:FF:000015">
    <property type="entry name" value="Nonribosomal peptide synthase SidD"/>
    <property type="match status" value="2"/>
</dbReference>